<protein>
    <recommendedName>
        <fullName evidence="2">DUF7704 domain-containing protein</fullName>
    </recommendedName>
</protein>
<proteinExistence type="predicted"/>
<dbReference type="eggNOG" id="ENOG502SSNA">
    <property type="taxonomic scope" value="Eukaryota"/>
</dbReference>
<gene>
    <name evidence="3" type="ORF">NECHADRAFT_9671</name>
</gene>
<dbReference type="RefSeq" id="XP_003041699.1">
    <property type="nucleotide sequence ID" value="XM_003041653.1"/>
</dbReference>
<dbReference type="HOGENOM" id="CLU_112091_2_1_1"/>
<name>C7ZIZ6_FUSV7</name>
<evidence type="ECO:0000313" key="3">
    <source>
        <dbReference type="EMBL" id="EEU35986.1"/>
    </source>
</evidence>
<dbReference type="Pfam" id="PF24803">
    <property type="entry name" value="DUF7704"/>
    <property type="match status" value="1"/>
</dbReference>
<evidence type="ECO:0000313" key="4">
    <source>
        <dbReference type="Proteomes" id="UP000005206"/>
    </source>
</evidence>
<sequence>SATQSTPFIYRLILLSIEPFLATAGAIMVSVKPAAYADAMTRGSITFAQSNAFIYTQIGGSWIYFAFIDGVVMRMFDDLALWRVLCTGMLLSDIWYCAGTVQGAGGLAN</sequence>
<feature type="transmembrane region" description="Helical" evidence="1">
    <location>
        <begin position="12"/>
        <end position="32"/>
    </location>
</feature>
<reference evidence="3 4" key="1">
    <citation type="journal article" date="2009" name="PLoS Genet.">
        <title>The genome of Nectria haematococca: contribution of supernumerary chromosomes to gene expansion.</title>
        <authorList>
            <person name="Coleman J.J."/>
            <person name="Rounsley S.D."/>
            <person name="Rodriguez-Carres M."/>
            <person name="Kuo A."/>
            <person name="Wasmann C.C."/>
            <person name="Grimwood J."/>
            <person name="Schmutz J."/>
            <person name="Taga M."/>
            <person name="White G.J."/>
            <person name="Zhou S."/>
            <person name="Schwartz D.C."/>
            <person name="Freitag M."/>
            <person name="Ma L.J."/>
            <person name="Danchin E.G."/>
            <person name="Henrissat B."/>
            <person name="Coutinho P.M."/>
            <person name="Nelson D.R."/>
            <person name="Straney D."/>
            <person name="Napoli C.A."/>
            <person name="Barker B.M."/>
            <person name="Gribskov M."/>
            <person name="Rep M."/>
            <person name="Kroken S."/>
            <person name="Molnar I."/>
            <person name="Rensing C."/>
            <person name="Kennell J.C."/>
            <person name="Zamora J."/>
            <person name="Farman M.L."/>
            <person name="Selker E.U."/>
            <person name="Salamov A."/>
            <person name="Shapiro H."/>
            <person name="Pangilinan J."/>
            <person name="Lindquist E."/>
            <person name="Lamers C."/>
            <person name="Grigoriev I.V."/>
            <person name="Geiser D.M."/>
            <person name="Covert S.F."/>
            <person name="Temporini E."/>
            <person name="Vanetten H.D."/>
        </authorList>
    </citation>
    <scope>NUCLEOTIDE SEQUENCE [LARGE SCALE GENOMIC DNA]</scope>
    <source>
        <strain evidence="4">ATCC MYA-4622 / CBS 123669 / FGSC 9596 / NRRL 45880 / 77-13-4</strain>
    </source>
</reference>
<dbReference type="OrthoDB" id="3587182at2759"/>
<dbReference type="InterPro" id="IPR056121">
    <property type="entry name" value="DUF7704"/>
</dbReference>
<dbReference type="OMA" id="YTHSMAQ"/>
<dbReference type="AlphaFoldDB" id="C7ZIZ6"/>
<evidence type="ECO:0000256" key="1">
    <source>
        <dbReference type="SAM" id="Phobius"/>
    </source>
</evidence>
<dbReference type="Proteomes" id="UP000005206">
    <property type="component" value="Chromosome 10"/>
</dbReference>
<dbReference type="KEGG" id="nhe:NECHADRAFT_9671"/>
<dbReference type="VEuPathDB" id="FungiDB:NECHADRAFT_9671"/>
<accession>C7ZIZ6</accession>
<keyword evidence="4" id="KW-1185">Reference proteome</keyword>
<evidence type="ECO:0000259" key="2">
    <source>
        <dbReference type="Pfam" id="PF24803"/>
    </source>
</evidence>
<dbReference type="EMBL" id="GG698932">
    <property type="protein sequence ID" value="EEU35986.1"/>
    <property type="molecule type" value="Genomic_DNA"/>
</dbReference>
<keyword evidence="1" id="KW-0472">Membrane</keyword>
<feature type="non-terminal residue" evidence="3">
    <location>
        <position position="1"/>
    </location>
</feature>
<organism evidence="3 4">
    <name type="scientific">Fusarium vanettenii (strain ATCC MYA-4622 / CBS 123669 / FGSC 9596 / NRRL 45880 / 77-13-4)</name>
    <name type="common">Fusarium solani subsp. pisi</name>
    <dbReference type="NCBI Taxonomy" id="660122"/>
    <lineage>
        <taxon>Eukaryota</taxon>
        <taxon>Fungi</taxon>
        <taxon>Dikarya</taxon>
        <taxon>Ascomycota</taxon>
        <taxon>Pezizomycotina</taxon>
        <taxon>Sordariomycetes</taxon>
        <taxon>Hypocreomycetidae</taxon>
        <taxon>Hypocreales</taxon>
        <taxon>Nectriaceae</taxon>
        <taxon>Fusarium</taxon>
        <taxon>Fusarium solani species complex</taxon>
        <taxon>Fusarium vanettenii</taxon>
    </lineage>
</organism>
<dbReference type="PANTHER" id="PTHR37019:SF1">
    <property type="entry name" value="EXPERA DOMAIN-CONTAINING PROTEIN"/>
    <property type="match status" value="1"/>
</dbReference>
<dbReference type="InParanoid" id="C7ZIZ6"/>
<feature type="domain" description="DUF7704" evidence="2">
    <location>
        <begin position="5"/>
        <end position="103"/>
    </location>
</feature>
<feature type="transmembrane region" description="Helical" evidence="1">
    <location>
        <begin position="52"/>
        <end position="73"/>
    </location>
</feature>
<keyword evidence="1" id="KW-0812">Transmembrane</keyword>
<dbReference type="GeneID" id="9674097"/>
<dbReference type="PANTHER" id="PTHR37019">
    <property type="entry name" value="CHROMOSOME 1, WHOLE GENOME SHOTGUN SEQUENCE"/>
    <property type="match status" value="1"/>
</dbReference>
<feature type="non-terminal residue" evidence="3">
    <location>
        <position position="109"/>
    </location>
</feature>
<keyword evidence="1" id="KW-1133">Transmembrane helix</keyword>